<dbReference type="Gene3D" id="1.10.10.920">
    <property type="match status" value="1"/>
</dbReference>
<dbReference type="GO" id="GO:0005737">
    <property type="term" value="C:cytoplasm"/>
    <property type="evidence" value="ECO:0007669"/>
    <property type="project" value="TreeGrafter"/>
</dbReference>
<comment type="caution">
    <text evidence="5">The sequence shown here is derived from an EMBL/GenBank/DDBJ whole genome shotgun (WGS) entry which is preliminary data.</text>
</comment>
<accession>A0A9X1C7S2</accession>
<evidence type="ECO:0000256" key="2">
    <source>
        <dbReference type="ARBA" id="ARBA00023002"/>
    </source>
</evidence>
<dbReference type="InterPro" id="IPR034505">
    <property type="entry name" value="Coproporphyrinogen-III_oxidase"/>
</dbReference>
<dbReference type="AlphaFoldDB" id="A0A9X1C7S2"/>
<protein>
    <recommendedName>
        <fullName evidence="1">Oxygen-independent coproporphyrinogen III oxidase</fullName>
    </recommendedName>
    <alternativeName>
        <fullName evidence="3">Coproporphyrinogen III dehydrogenase</fullName>
    </alternativeName>
</protein>
<proteinExistence type="predicted"/>
<dbReference type="GO" id="GO:0051989">
    <property type="term" value="F:coproporphyrinogen dehydrogenase activity"/>
    <property type="evidence" value="ECO:0007669"/>
    <property type="project" value="TreeGrafter"/>
</dbReference>
<dbReference type="RefSeq" id="WP_078733567.1">
    <property type="nucleotide sequence ID" value="NZ_JAFHKJ010000101.1"/>
</dbReference>
<dbReference type="PANTHER" id="PTHR13932">
    <property type="entry name" value="COPROPORPHYRINIGEN III OXIDASE"/>
    <property type="match status" value="1"/>
</dbReference>
<dbReference type="Pfam" id="PF06969">
    <property type="entry name" value="HemN_C"/>
    <property type="match status" value="1"/>
</dbReference>
<keyword evidence="2" id="KW-0560">Oxidoreductase</keyword>
<evidence type="ECO:0000313" key="5">
    <source>
        <dbReference type="EMBL" id="MBN2978485.1"/>
    </source>
</evidence>
<keyword evidence="6" id="KW-1185">Reference proteome</keyword>
<dbReference type="InterPro" id="IPR058240">
    <property type="entry name" value="rSAM_sf"/>
</dbReference>
<sequence>MHTVIPRARACHAQGVLDLNGHADRRRFHAGVGSLDVLRALRASRQCQRPLALTLHWPASPPSAMYRRSLAQEIQLVGCHLGRRQPLDYLQWRGAAPIDDVQALMTALRERFNFLEHGRGDYGIDLDPRHTDWAAVGLLRELGFNRVCIGVPDARAEEALADFRNPAPIQSLIDAARTFDFRSVSVDLGYGSAWQTLASFELKLASLIALEPDRLHVFDYAQPPSRYLAQPLQTLCAEADKTAMRQMAFEHLDAAGYHYIGLGQFARGDDDLTQAQERGRLSRTCEGFSLHGYCDHIGLGLGAISQIDTLCAQNTSAERPYAQALDNGQLATCQGWQRETGDALCDHVVERLACDLEVDIQAIERRYGLIFSRYFAAIWPVLEQWDREGLIELSAQFLCVLPAGRRQVDELCAVFAALHGI</sequence>
<evidence type="ECO:0000259" key="4">
    <source>
        <dbReference type="Pfam" id="PF06969"/>
    </source>
</evidence>
<reference evidence="5 6" key="1">
    <citation type="journal article" date="2021" name="Int. J. Syst. Evol. Microbiol.">
        <title>Pseudomonas lactucae sp. nov., a pathogen causing bacterial rot of lettuce in Japan.</title>
        <authorList>
            <person name="Sawada H."/>
            <person name="Fujikawa T."/>
            <person name="Satou M."/>
        </authorList>
    </citation>
    <scope>NUCLEOTIDE SEQUENCE [LARGE SCALE GENOMIC DNA]</scope>
    <source>
        <strain evidence="5 6">MAFF 301381</strain>
    </source>
</reference>
<name>A0A9X1C7S2_9PSED</name>
<reference evidence="5 6" key="2">
    <citation type="journal article" date="2023" name="Plant Pathol.">
        <title>Dismantling and reorganizing Pseudomonas marginalis sensu#lato.</title>
        <authorList>
            <person name="Sawada H."/>
            <person name="Fujikawa T."/>
            <person name="Satou M."/>
        </authorList>
    </citation>
    <scope>NUCLEOTIDE SEQUENCE [LARGE SCALE GENOMIC DNA]</scope>
    <source>
        <strain evidence="5 6">MAFF 301381</strain>
    </source>
</reference>
<evidence type="ECO:0000256" key="3">
    <source>
        <dbReference type="ARBA" id="ARBA00030263"/>
    </source>
</evidence>
<evidence type="ECO:0000313" key="6">
    <source>
        <dbReference type="Proteomes" id="UP001154860"/>
    </source>
</evidence>
<dbReference type="InterPro" id="IPR010723">
    <property type="entry name" value="HemN_C"/>
</dbReference>
<evidence type="ECO:0000256" key="1">
    <source>
        <dbReference type="ARBA" id="ARBA00020156"/>
    </source>
</evidence>
<dbReference type="PANTHER" id="PTHR13932:SF6">
    <property type="entry name" value="OXYGEN-INDEPENDENT COPROPORPHYRINOGEN III OXIDASE"/>
    <property type="match status" value="1"/>
</dbReference>
<dbReference type="SUPFAM" id="SSF102114">
    <property type="entry name" value="Radical SAM enzymes"/>
    <property type="match status" value="1"/>
</dbReference>
<dbReference type="GO" id="GO:0051539">
    <property type="term" value="F:4 iron, 4 sulfur cluster binding"/>
    <property type="evidence" value="ECO:0007669"/>
    <property type="project" value="TreeGrafter"/>
</dbReference>
<organism evidence="5 6">
    <name type="scientific">Pseudomonas lactucae</name>
    <dbReference type="NCBI Taxonomy" id="2813360"/>
    <lineage>
        <taxon>Bacteria</taxon>
        <taxon>Pseudomonadati</taxon>
        <taxon>Pseudomonadota</taxon>
        <taxon>Gammaproteobacteria</taxon>
        <taxon>Pseudomonadales</taxon>
        <taxon>Pseudomonadaceae</taxon>
        <taxon>Pseudomonas</taxon>
    </lineage>
</organism>
<gene>
    <name evidence="5" type="ORF">JWR99_22095</name>
</gene>
<dbReference type="EMBL" id="JAFHKJ010000101">
    <property type="protein sequence ID" value="MBN2978485.1"/>
    <property type="molecule type" value="Genomic_DNA"/>
</dbReference>
<feature type="domain" description="HemN C-terminal" evidence="4">
    <location>
        <begin position="348"/>
        <end position="405"/>
    </location>
</feature>
<dbReference type="GO" id="GO:0006782">
    <property type="term" value="P:protoporphyrinogen IX biosynthetic process"/>
    <property type="evidence" value="ECO:0007669"/>
    <property type="project" value="TreeGrafter"/>
</dbReference>
<dbReference type="Proteomes" id="UP001154860">
    <property type="component" value="Unassembled WGS sequence"/>
</dbReference>